<feature type="region of interest" description="Disordered" evidence="4">
    <location>
        <begin position="156"/>
        <end position="304"/>
    </location>
</feature>
<evidence type="ECO:0000256" key="2">
    <source>
        <dbReference type="ARBA" id="ARBA00023004"/>
    </source>
</evidence>
<evidence type="ECO:0000313" key="7">
    <source>
        <dbReference type="Proteomes" id="UP000230750"/>
    </source>
</evidence>
<dbReference type="Proteomes" id="UP000230750">
    <property type="component" value="Unassembled WGS sequence"/>
</dbReference>
<feature type="compositionally biased region" description="Basic and acidic residues" evidence="4">
    <location>
        <begin position="159"/>
        <end position="169"/>
    </location>
</feature>
<feature type="compositionally biased region" description="Basic residues" evidence="4">
    <location>
        <begin position="170"/>
        <end position="180"/>
    </location>
</feature>
<dbReference type="InterPro" id="IPR009056">
    <property type="entry name" value="Cyt_c-like_dom"/>
</dbReference>
<dbReference type="GO" id="GO:0009055">
    <property type="term" value="F:electron transfer activity"/>
    <property type="evidence" value="ECO:0007669"/>
    <property type="project" value="InterPro"/>
</dbReference>
<keyword evidence="7" id="KW-1185">Reference proteome</keyword>
<protein>
    <submittedName>
        <fullName evidence="6">Putative corepressor interacting with RBPJ 1 isoform X2</fullName>
    </submittedName>
</protein>
<accession>A0A2G8LQI7</accession>
<dbReference type="OrthoDB" id="6253837at2759"/>
<evidence type="ECO:0000256" key="1">
    <source>
        <dbReference type="ARBA" id="ARBA00022723"/>
    </source>
</evidence>
<dbReference type="EMBL" id="MRZV01000010">
    <property type="protein sequence ID" value="PIK62536.1"/>
    <property type="molecule type" value="Genomic_DNA"/>
</dbReference>
<evidence type="ECO:0000256" key="3">
    <source>
        <dbReference type="PROSITE-ProRule" id="PRU00433"/>
    </source>
</evidence>
<gene>
    <name evidence="6" type="ORF">BSL78_00542</name>
</gene>
<keyword evidence="2 3" id="KW-0408">Iron</keyword>
<dbReference type="GO" id="GO:0020037">
    <property type="term" value="F:heme binding"/>
    <property type="evidence" value="ECO:0007669"/>
    <property type="project" value="InterPro"/>
</dbReference>
<feature type="compositionally biased region" description="Basic residues" evidence="4">
    <location>
        <begin position="226"/>
        <end position="241"/>
    </location>
</feature>
<comment type="caution">
    <text evidence="6">The sequence shown here is derived from an EMBL/GenBank/DDBJ whole genome shotgun (WGS) entry which is preliminary data.</text>
</comment>
<proteinExistence type="predicted"/>
<evidence type="ECO:0000256" key="4">
    <source>
        <dbReference type="SAM" id="MobiDB-lite"/>
    </source>
</evidence>
<dbReference type="PROSITE" id="PS51007">
    <property type="entry name" value="CYTC"/>
    <property type="match status" value="1"/>
</dbReference>
<keyword evidence="1 3" id="KW-0479">Metal-binding</keyword>
<dbReference type="STRING" id="307972.A0A2G8LQI7"/>
<dbReference type="GO" id="GO:0003714">
    <property type="term" value="F:transcription corepressor activity"/>
    <property type="evidence" value="ECO:0007669"/>
    <property type="project" value="InterPro"/>
</dbReference>
<evidence type="ECO:0000259" key="5">
    <source>
        <dbReference type="PROSITE" id="PS51007"/>
    </source>
</evidence>
<dbReference type="PANTHER" id="PTHR13151">
    <property type="entry name" value="CBF1 INTERACTING COREPRESSOR CIR"/>
    <property type="match status" value="1"/>
</dbReference>
<feature type="compositionally biased region" description="Polar residues" evidence="4">
    <location>
        <begin position="243"/>
        <end position="255"/>
    </location>
</feature>
<dbReference type="InterPro" id="IPR040014">
    <property type="entry name" value="CIR1"/>
</dbReference>
<dbReference type="GO" id="GO:0005634">
    <property type="term" value="C:nucleus"/>
    <property type="evidence" value="ECO:0007669"/>
    <property type="project" value="TreeGrafter"/>
</dbReference>
<name>A0A2G8LQI7_STIJA</name>
<feature type="compositionally biased region" description="Basic and acidic residues" evidence="4">
    <location>
        <begin position="263"/>
        <end position="280"/>
    </location>
</feature>
<dbReference type="GO" id="GO:0046872">
    <property type="term" value="F:metal ion binding"/>
    <property type="evidence" value="ECO:0007669"/>
    <property type="project" value="UniProtKB-KW"/>
</dbReference>
<sequence length="304" mass="35288">MGDEKVKHGLTFMYEPPKGFKSEEKDKDGEPEYKFEWQRVAPREGYAKNMDVTDQPFGIAVRKVKCIRCHNWGHVNTDRECPLFNNNKDESISGPSTDKSELLEDMRRDGYVLKQNVLDRKVDHGSKNQQIIPSDEEEVPETAFLKSLSTKDKKKLLKKLNEMEKPNDLRKRKKKNKIRQHPSSDDNSDDFRGKEPERKKKKSKRQPSSSDDSDSSEDERRQRKENLKRKMKKMQNSKKMQKYSTSANEGSSSEVAENGRVGSGERRRGDRRTNTRRDSEDSVLSKGARPKSGTYRINMRKGNE</sequence>
<dbReference type="AlphaFoldDB" id="A0A2G8LQI7"/>
<reference evidence="6 7" key="1">
    <citation type="journal article" date="2017" name="PLoS Biol.">
        <title>The sea cucumber genome provides insights into morphological evolution and visceral regeneration.</title>
        <authorList>
            <person name="Zhang X."/>
            <person name="Sun L."/>
            <person name="Yuan J."/>
            <person name="Sun Y."/>
            <person name="Gao Y."/>
            <person name="Zhang L."/>
            <person name="Li S."/>
            <person name="Dai H."/>
            <person name="Hamel J.F."/>
            <person name="Liu C."/>
            <person name="Yu Y."/>
            <person name="Liu S."/>
            <person name="Lin W."/>
            <person name="Guo K."/>
            <person name="Jin S."/>
            <person name="Xu P."/>
            <person name="Storey K.B."/>
            <person name="Huan P."/>
            <person name="Zhang T."/>
            <person name="Zhou Y."/>
            <person name="Zhang J."/>
            <person name="Lin C."/>
            <person name="Li X."/>
            <person name="Xing L."/>
            <person name="Huo D."/>
            <person name="Sun M."/>
            <person name="Wang L."/>
            <person name="Mercier A."/>
            <person name="Li F."/>
            <person name="Yang H."/>
            <person name="Xiang J."/>
        </authorList>
    </citation>
    <scope>NUCLEOTIDE SEQUENCE [LARGE SCALE GENOMIC DNA]</scope>
    <source>
        <strain evidence="6">Shaxun</strain>
        <tissue evidence="6">Muscle</tissue>
    </source>
</reference>
<dbReference type="PANTHER" id="PTHR13151:SF2">
    <property type="entry name" value="COREPRESSOR INTERACTING WITH RBPJ 1"/>
    <property type="match status" value="1"/>
</dbReference>
<feature type="domain" description="Cytochrome c" evidence="5">
    <location>
        <begin position="53"/>
        <end position="164"/>
    </location>
</feature>
<feature type="compositionally biased region" description="Basic and acidic residues" evidence="4">
    <location>
        <begin position="189"/>
        <end position="198"/>
    </location>
</feature>
<evidence type="ECO:0000313" key="6">
    <source>
        <dbReference type="EMBL" id="PIK62536.1"/>
    </source>
</evidence>
<organism evidence="6 7">
    <name type="scientific">Stichopus japonicus</name>
    <name type="common">Sea cucumber</name>
    <dbReference type="NCBI Taxonomy" id="307972"/>
    <lineage>
        <taxon>Eukaryota</taxon>
        <taxon>Metazoa</taxon>
        <taxon>Echinodermata</taxon>
        <taxon>Eleutherozoa</taxon>
        <taxon>Echinozoa</taxon>
        <taxon>Holothuroidea</taxon>
        <taxon>Aspidochirotacea</taxon>
        <taxon>Aspidochirotida</taxon>
        <taxon>Stichopodidae</taxon>
        <taxon>Apostichopus</taxon>
    </lineage>
</organism>
<keyword evidence="3" id="KW-0349">Heme</keyword>